<keyword evidence="2" id="KW-0378">Hydrolase</keyword>
<accession>A0A6I4IF38</accession>
<dbReference type="RefSeq" id="WP_140996465.1">
    <property type="nucleotide sequence ID" value="NZ_VDCZ01000001.1"/>
</dbReference>
<evidence type="ECO:0000313" key="2">
    <source>
        <dbReference type="EMBL" id="MVO08090.1"/>
    </source>
</evidence>
<feature type="domain" description="Serine aminopeptidase S33" evidence="1">
    <location>
        <begin position="77"/>
        <end position="179"/>
    </location>
</feature>
<dbReference type="Pfam" id="PF12146">
    <property type="entry name" value="Hydrolase_4"/>
    <property type="match status" value="1"/>
</dbReference>
<reference evidence="3" key="1">
    <citation type="submission" date="2019-05" db="EMBL/GenBank/DDBJ databases">
        <title>Flavobacterium profundi sp. nov., isolated from a deep-sea seamount.</title>
        <authorList>
            <person name="Zhang D.-C."/>
        </authorList>
    </citation>
    <scope>NUCLEOTIDE SEQUENCE [LARGE SCALE GENOMIC DNA]</scope>
    <source>
        <strain evidence="3">TP390</strain>
    </source>
</reference>
<dbReference type="EMBL" id="WQLW01000001">
    <property type="protein sequence ID" value="MVO08090.1"/>
    <property type="molecule type" value="Genomic_DNA"/>
</dbReference>
<dbReference type="SUPFAM" id="SSF53474">
    <property type="entry name" value="alpha/beta-Hydrolases"/>
    <property type="match status" value="1"/>
</dbReference>
<sequence length="282" mass="32566">MRKKIKKIIQKSVGYYFNALAYVSPKTLEKQGFQLFCNPMAKTIKTHQLQFLEKGKNEILIVENEKIQTYKWGNGSKKIVFIHGWASHSFRWKSYIENLIENDFTVYAFDAPAHGLSTGKMLHVVLYGKAINQMLLQNQEIEYMVSHSIGGFATTYWLQHYKNNAQNIKKVVIMGAPGEAKDFFDFYQSILGLSQKAIEIISRSFTKRLGHEPSYFSASKFATDLEKDCLIIHDKEDKDTNPNYSIELHKNWNKSQLILTEGLGHNLKSKNLEQKVIDFILN</sequence>
<dbReference type="Proteomes" id="UP000431264">
    <property type="component" value="Unassembled WGS sequence"/>
</dbReference>
<evidence type="ECO:0000313" key="3">
    <source>
        <dbReference type="Proteomes" id="UP000431264"/>
    </source>
</evidence>
<dbReference type="GO" id="GO:0016787">
    <property type="term" value="F:hydrolase activity"/>
    <property type="evidence" value="ECO:0007669"/>
    <property type="project" value="UniProtKB-KW"/>
</dbReference>
<organism evidence="2 3">
    <name type="scientific">Flavobacterium profundi</name>
    <dbReference type="NCBI Taxonomy" id="1774945"/>
    <lineage>
        <taxon>Bacteria</taxon>
        <taxon>Pseudomonadati</taxon>
        <taxon>Bacteroidota</taxon>
        <taxon>Flavobacteriia</taxon>
        <taxon>Flavobacteriales</taxon>
        <taxon>Flavobacteriaceae</taxon>
        <taxon>Flavobacterium</taxon>
    </lineage>
</organism>
<proteinExistence type="predicted"/>
<dbReference type="InterPro" id="IPR022742">
    <property type="entry name" value="Hydrolase_4"/>
</dbReference>
<dbReference type="AlphaFoldDB" id="A0A6I4IF38"/>
<dbReference type="OrthoDB" id="9785847at2"/>
<gene>
    <name evidence="2" type="ORF">GOQ30_02790</name>
</gene>
<keyword evidence="3" id="KW-1185">Reference proteome</keyword>
<dbReference type="InterPro" id="IPR029058">
    <property type="entry name" value="AB_hydrolase_fold"/>
</dbReference>
<evidence type="ECO:0000259" key="1">
    <source>
        <dbReference type="Pfam" id="PF12146"/>
    </source>
</evidence>
<dbReference type="PANTHER" id="PTHR46438">
    <property type="entry name" value="ALPHA/BETA-HYDROLASES SUPERFAMILY PROTEIN"/>
    <property type="match status" value="1"/>
</dbReference>
<name>A0A6I4IF38_9FLAO</name>
<protein>
    <submittedName>
        <fullName evidence="2">Alpha/beta fold hydrolase</fullName>
    </submittedName>
</protein>
<dbReference type="Gene3D" id="3.40.50.1820">
    <property type="entry name" value="alpha/beta hydrolase"/>
    <property type="match status" value="1"/>
</dbReference>
<comment type="caution">
    <text evidence="2">The sequence shown here is derived from an EMBL/GenBank/DDBJ whole genome shotgun (WGS) entry which is preliminary data.</text>
</comment>